<dbReference type="PANTHER" id="PTHR30258">
    <property type="entry name" value="TYPE II SECRETION SYSTEM PROTEIN GSPE-RELATED"/>
    <property type="match status" value="1"/>
</dbReference>
<dbReference type="EMBL" id="AZGK01000001">
    <property type="protein sequence ID" value="KRM47697.1"/>
    <property type="molecule type" value="Genomic_DNA"/>
</dbReference>
<dbReference type="NCBIfam" id="NF041000">
    <property type="entry name" value="ATPase_ComGA"/>
    <property type="match status" value="1"/>
</dbReference>
<dbReference type="GO" id="GO:0005886">
    <property type="term" value="C:plasma membrane"/>
    <property type="evidence" value="ECO:0007669"/>
    <property type="project" value="TreeGrafter"/>
</dbReference>
<dbReference type="PATRIC" id="fig|1423784.4.peg.174"/>
<dbReference type="GO" id="GO:0016887">
    <property type="term" value="F:ATP hydrolysis activity"/>
    <property type="evidence" value="ECO:0007669"/>
    <property type="project" value="TreeGrafter"/>
</dbReference>
<reference evidence="5 6" key="1">
    <citation type="journal article" date="2015" name="Genome Announc.">
        <title>Expanding the biotechnology potential of lactobacilli through comparative genomics of 213 strains and associated genera.</title>
        <authorList>
            <person name="Sun Z."/>
            <person name="Harris H.M."/>
            <person name="McCann A."/>
            <person name="Guo C."/>
            <person name="Argimon S."/>
            <person name="Zhang W."/>
            <person name="Yang X."/>
            <person name="Jeffery I.B."/>
            <person name="Cooney J.C."/>
            <person name="Kagawa T.F."/>
            <person name="Liu W."/>
            <person name="Song Y."/>
            <person name="Salvetti E."/>
            <person name="Wrobel A."/>
            <person name="Rasinkangas P."/>
            <person name="Parkhill J."/>
            <person name="Rea M.C."/>
            <person name="O'Sullivan O."/>
            <person name="Ritari J."/>
            <person name="Douillard F.P."/>
            <person name="Paul Ross R."/>
            <person name="Yang R."/>
            <person name="Briner A.E."/>
            <person name="Felis G.E."/>
            <person name="de Vos W.M."/>
            <person name="Barrangou R."/>
            <person name="Klaenhammer T.R."/>
            <person name="Caufield P.W."/>
            <person name="Cui Y."/>
            <person name="Zhang H."/>
            <person name="O'Toole P.W."/>
        </authorList>
    </citation>
    <scope>NUCLEOTIDE SEQUENCE [LARGE SCALE GENOMIC DNA]</scope>
    <source>
        <strain evidence="5 6">DSM 5707</strain>
    </source>
</reference>
<evidence type="ECO:0000256" key="1">
    <source>
        <dbReference type="ARBA" id="ARBA00006611"/>
    </source>
</evidence>
<keyword evidence="3" id="KW-0067">ATP-binding</keyword>
<dbReference type="InterPro" id="IPR001482">
    <property type="entry name" value="T2SS/T4SS_dom"/>
</dbReference>
<comment type="similarity">
    <text evidence="1">Belongs to the GSP E family.</text>
</comment>
<protein>
    <submittedName>
        <fullName evidence="5">Type II secretion system protein E</fullName>
    </submittedName>
</protein>
<evidence type="ECO:0000256" key="3">
    <source>
        <dbReference type="ARBA" id="ARBA00022840"/>
    </source>
</evidence>
<dbReference type="InterPro" id="IPR047667">
    <property type="entry name" value="ATPase_ComGA"/>
</dbReference>
<dbReference type="Gene3D" id="3.30.450.90">
    <property type="match status" value="1"/>
</dbReference>
<evidence type="ECO:0000259" key="4">
    <source>
        <dbReference type="Pfam" id="PF00437"/>
    </source>
</evidence>
<dbReference type="CDD" id="cd01129">
    <property type="entry name" value="PulE-GspE-like"/>
    <property type="match status" value="1"/>
</dbReference>
<proteinExistence type="inferred from homology"/>
<sequence length="326" mass="36862">MKLMEISQQIDGLIAEAIKTRASDIYFLPNGENYLIKIRNQREVIIWDEIGYLQARRLMNYCKYVADMALSEQRRPQIGAMDWNIADNQYFLRLSSVGNFAGAESLVIRIIYSLQDVSTAFFDENQLRFISEMSKKRGLIAFSGPTGSGKTTTIYNLVKAMVTDQFVMTIEDPIEIKEQRFLQLQVNHDAGMDYADLIKVGLRHRPDVFIIGEVRDPLTAEAAIKAALSGHLVYTTVHAQDPLGVIDRFKQLGISQEFISQALTGVAYQRLVPTTDGQQKAMLIGHEYFELADLNSYDWSEWQDGLTTAVNSKLVTPETAKKFELG</sequence>
<dbReference type="AlphaFoldDB" id="A0A0R1YZ09"/>
<dbReference type="Gene3D" id="3.40.50.300">
    <property type="entry name" value="P-loop containing nucleotide triphosphate hydrolases"/>
    <property type="match status" value="1"/>
</dbReference>
<comment type="caution">
    <text evidence="5">The sequence shown here is derived from an EMBL/GenBank/DDBJ whole genome shotgun (WGS) entry which is preliminary data.</text>
</comment>
<accession>A0A0R1YZ09</accession>
<dbReference type="SUPFAM" id="SSF52540">
    <property type="entry name" value="P-loop containing nucleoside triphosphate hydrolases"/>
    <property type="match status" value="1"/>
</dbReference>
<name>A0A0R1YZ09_9LACO</name>
<dbReference type="InterPro" id="IPR027417">
    <property type="entry name" value="P-loop_NTPase"/>
</dbReference>
<organism evidence="5 6">
    <name type="scientific">Lentilactobacillus parabuchneri DSM 5707 = NBRC 107865</name>
    <dbReference type="NCBI Taxonomy" id="1423784"/>
    <lineage>
        <taxon>Bacteria</taxon>
        <taxon>Bacillati</taxon>
        <taxon>Bacillota</taxon>
        <taxon>Bacilli</taxon>
        <taxon>Lactobacillales</taxon>
        <taxon>Lactobacillaceae</taxon>
        <taxon>Lentilactobacillus</taxon>
    </lineage>
</organism>
<keyword evidence="2" id="KW-0547">Nucleotide-binding</keyword>
<feature type="domain" description="Bacterial type II secretion system protein E" evidence="4">
    <location>
        <begin position="6"/>
        <end position="282"/>
    </location>
</feature>
<gene>
    <name evidence="5" type="ORF">FC51_GL000175</name>
</gene>
<evidence type="ECO:0000313" key="6">
    <source>
        <dbReference type="Proteomes" id="UP000051957"/>
    </source>
</evidence>
<dbReference type="Proteomes" id="UP000051957">
    <property type="component" value="Unassembled WGS sequence"/>
</dbReference>
<dbReference type="GO" id="GO:0005524">
    <property type="term" value="F:ATP binding"/>
    <property type="evidence" value="ECO:0007669"/>
    <property type="project" value="UniProtKB-KW"/>
</dbReference>
<dbReference type="PANTHER" id="PTHR30258:SF2">
    <property type="entry name" value="COMG OPERON PROTEIN 1"/>
    <property type="match status" value="1"/>
</dbReference>
<evidence type="ECO:0000313" key="5">
    <source>
        <dbReference type="EMBL" id="KRM47697.1"/>
    </source>
</evidence>
<dbReference type="Pfam" id="PF00437">
    <property type="entry name" value="T2SSE"/>
    <property type="match status" value="1"/>
</dbReference>
<evidence type="ECO:0000256" key="2">
    <source>
        <dbReference type="ARBA" id="ARBA00022741"/>
    </source>
</evidence>